<reference evidence="3" key="1">
    <citation type="journal article" date="2019" name="Int. J. Syst. Evol. Microbiol.">
        <title>The Global Catalogue of Microorganisms (GCM) 10K type strain sequencing project: providing services to taxonomists for standard genome sequencing and annotation.</title>
        <authorList>
            <consortium name="The Broad Institute Genomics Platform"/>
            <consortium name="The Broad Institute Genome Sequencing Center for Infectious Disease"/>
            <person name="Wu L."/>
            <person name="Ma J."/>
        </authorList>
    </citation>
    <scope>NUCLEOTIDE SEQUENCE [LARGE SCALE GENOMIC DNA]</scope>
    <source>
        <strain evidence="3">KCTC 52366</strain>
    </source>
</reference>
<keyword evidence="3" id="KW-1185">Reference proteome</keyword>
<feature type="chain" id="PRO_5047184672" evidence="1">
    <location>
        <begin position="25"/>
        <end position="185"/>
    </location>
</feature>
<evidence type="ECO:0000256" key="1">
    <source>
        <dbReference type="SAM" id="SignalP"/>
    </source>
</evidence>
<dbReference type="EMBL" id="JBHRTB010000010">
    <property type="protein sequence ID" value="MFC3145097.1"/>
    <property type="molecule type" value="Genomic_DNA"/>
</dbReference>
<accession>A0ABV7GV45</accession>
<dbReference type="Proteomes" id="UP001595632">
    <property type="component" value="Unassembled WGS sequence"/>
</dbReference>
<organism evidence="2 3">
    <name type="scientific">Psychromarinibacter halotolerans</name>
    <dbReference type="NCBI Taxonomy" id="1775175"/>
    <lineage>
        <taxon>Bacteria</taxon>
        <taxon>Pseudomonadati</taxon>
        <taxon>Pseudomonadota</taxon>
        <taxon>Alphaproteobacteria</taxon>
        <taxon>Rhodobacterales</taxon>
        <taxon>Paracoccaceae</taxon>
        <taxon>Psychromarinibacter</taxon>
    </lineage>
</organism>
<protein>
    <submittedName>
        <fullName evidence="2">Uncharacterized protein</fullName>
    </submittedName>
</protein>
<sequence>MTQQFRITCAAATLALGLAPAAGAQTVTYSFEWPGGGGYAMRGALSFDAALLGEQIVTEEDVDCFVVEGTHDGAPIGRWALGMLTETTTWTMTFDPVLEQFVVFGPGAPMPQAWNMNGIGTDCGPDGFGFNIGNAAQDLCLGGALLVESQVPPTRPFPAARDDGFSFPADACHGTMILSALPLAD</sequence>
<feature type="signal peptide" evidence="1">
    <location>
        <begin position="1"/>
        <end position="24"/>
    </location>
</feature>
<proteinExistence type="predicted"/>
<evidence type="ECO:0000313" key="3">
    <source>
        <dbReference type="Proteomes" id="UP001595632"/>
    </source>
</evidence>
<gene>
    <name evidence="2" type="ORF">ACFOGP_20420</name>
</gene>
<keyword evidence="1" id="KW-0732">Signal</keyword>
<name>A0ABV7GV45_9RHOB</name>
<dbReference type="RefSeq" id="WP_275634298.1">
    <property type="nucleotide sequence ID" value="NZ_JARGYD010000008.1"/>
</dbReference>
<comment type="caution">
    <text evidence="2">The sequence shown here is derived from an EMBL/GenBank/DDBJ whole genome shotgun (WGS) entry which is preliminary data.</text>
</comment>
<evidence type="ECO:0000313" key="2">
    <source>
        <dbReference type="EMBL" id="MFC3145097.1"/>
    </source>
</evidence>